<dbReference type="CDD" id="cd00051">
    <property type="entry name" value="EFh"/>
    <property type="match status" value="2"/>
</dbReference>
<evidence type="ECO:0000256" key="1">
    <source>
        <dbReference type="ARBA" id="ARBA00022723"/>
    </source>
</evidence>
<evidence type="ECO:0000313" key="6">
    <source>
        <dbReference type="WBParaSite" id="ACRNAN_Path_1488.g5810.t2"/>
    </source>
</evidence>
<feature type="domain" description="EF-hand" evidence="4">
    <location>
        <begin position="137"/>
        <end position="172"/>
    </location>
</feature>
<dbReference type="FunFam" id="1.10.238.10:FF:000238">
    <property type="entry name" value="CALmodulin related genes"/>
    <property type="match status" value="1"/>
</dbReference>
<dbReference type="WBParaSite" id="ACRNAN_Path_1488.g5810.t2">
    <property type="protein sequence ID" value="ACRNAN_Path_1488.g5810.t2"/>
    <property type="gene ID" value="ACRNAN_Path_1488.g5810"/>
</dbReference>
<feature type="domain" description="EF-hand" evidence="4">
    <location>
        <begin position="101"/>
        <end position="136"/>
    </location>
</feature>
<dbReference type="Proteomes" id="UP000887540">
    <property type="component" value="Unplaced"/>
</dbReference>
<name>A0A914C152_9BILA</name>
<dbReference type="InterPro" id="IPR002048">
    <property type="entry name" value="EF_hand_dom"/>
</dbReference>
<accession>A0A914C152</accession>
<proteinExistence type="predicted"/>
<evidence type="ECO:0000256" key="2">
    <source>
        <dbReference type="ARBA" id="ARBA00022737"/>
    </source>
</evidence>
<feature type="domain" description="EF-hand" evidence="4">
    <location>
        <begin position="29"/>
        <end position="64"/>
    </location>
</feature>
<reference evidence="6" key="1">
    <citation type="submission" date="2022-11" db="UniProtKB">
        <authorList>
            <consortium name="WormBaseParasite"/>
        </authorList>
    </citation>
    <scope>IDENTIFICATION</scope>
</reference>
<dbReference type="SUPFAM" id="SSF47473">
    <property type="entry name" value="EF-hand"/>
    <property type="match status" value="1"/>
</dbReference>
<dbReference type="PANTHER" id="PTHR23048:SF0">
    <property type="entry name" value="CALMODULIN LIKE 3"/>
    <property type="match status" value="1"/>
</dbReference>
<protein>
    <submittedName>
        <fullName evidence="6">EF-hand domain-containing protein</fullName>
    </submittedName>
</protein>
<keyword evidence="3" id="KW-0106">Calcium</keyword>
<dbReference type="SMART" id="SM00054">
    <property type="entry name" value="EFh"/>
    <property type="match status" value="4"/>
</dbReference>
<dbReference type="InterPro" id="IPR050230">
    <property type="entry name" value="CALM/Myosin/TropC-like"/>
</dbReference>
<evidence type="ECO:0000313" key="5">
    <source>
        <dbReference type="Proteomes" id="UP000887540"/>
    </source>
</evidence>
<dbReference type="Gene3D" id="1.10.238.10">
    <property type="entry name" value="EF-hand"/>
    <property type="match status" value="2"/>
</dbReference>
<dbReference type="GO" id="GO:0005509">
    <property type="term" value="F:calcium ion binding"/>
    <property type="evidence" value="ECO:0007669"/>
    <property type="project" value="InterPro"/>
</dbReference>
<dbReference type="PROSITE" id="PS50222">
    <property type="entry name" value="EF_HAND_2"/>
    <property type="match status" value="4"/>
</dbReference>
<dbReference type="InterPro" id="IPR018247">
    <property type="entry name" value="EF_Hand_1_Ca_BS"/>
</dbReference>
<keyword evidence="2" id="KW-0677">Repeat</keyword>
<feature type="domain" description="EF-hand" evidence="4">
    <location>
        <begin position="65"/>
        <end position="100"/>
    </location>
</feature>
<evidence type="ECO:0000259" key="4">
    <source>
        <dbReference type="PROSITE" id="PS50222"/>
    </source>
</evidence>
<keyword evidence="1" id="KW-0479">Metal-binding</keyword>
<dbReference type="FunFam" id="1.10.238.10:FF:000251">
    <property type="entry name" value="Calmodulin-related protein 97A"/>
    <property type="match status" value="1"/>
</dbReference>
<dbReference type="GO" id="GO:0016460">
    <property type="term" value="C:myosin II complex"/>
    <property type="evidence" value="ECO:0007669"/>
    <property type="project" value="TreeGrafter"/>
</dbReference>
<organism evidence="5 6">
    <name type="scientific">Acrobeloides nanus</name>
    <dbReference type="NCBI Taxonomy" id="290746"/>
    <lineage>
        <taxon>Eukaryota</taxon>
        <taxon>Metazoa</taxon>
        <taxon>Ecdysozoa</taxon>
        <taxon>Nematoda</taxon>
        <taxon>Chromadorea</taxon>
        <taxon>Rhabditida</taxon>
        <taxon>Tylenchina</taxon>
        <taxon>Cephalobomorpha</taxon>
        <taxon>Cephaloboidea</taxon>
        <taxon>Cephalobidae</taxon>
        <taxon>Acrobeloides</taxon>
    </lineage>
</organism>
<dbReference type="Pfam" id="PF13499">
    <property type="entry name" value="EF-hand_7"/>
    <property type="match status" value="2"/>
</dbReference>
<keyword evidence="5" id="KW-1185">Reference proteome</keyword>
<dbReference type="AlphaFoldDB" id="A0A914C152"/>
<dbReference type="PANTHER" id="PTHR23048">
    <property type="entry name" value="MYOSIN LIGHT CHAIN 1, 3"/>
    <property type="match status" value="1"/>
</dbReference>
<dbReference type="InterPro" id="IPR011992">
    <property type="entry name" value="EF-hand-dom_pair"/>
</dbReference>
<sequence length="186" mass="21096">MASMSIIYSRTLRAALQDSLEIIQTMTSEEIEEFKEAFILFDKDHSGTISTKELGIAMRALGQNPTEQELIDITNEVDIDGNGYIEFPEFCVMMKKIMKETDEEMVRAAFKVFDRDGNGVITAQEFKLFMVNIGMQFGEDEVDELIKEVDVDGNGLIDYEEFVKMMSSNNRFSLNHLSTSTTNLAL</sequence>
<evidence type="ECO:0000256" key="3">
    <source>
        <dbReference type="ARBA" id="ARBA00022837"/>
    </source>
</evidence>
<dbReference type="PROSITE" id="PS00018">
    <property type="entry name" value="EF_HAND_1"/>
    <property type="match status" value="4"/>
</dbReference>